<sequence length="389" mass="42568">MPTVPDVDPYFAQALRRLRLDRGLSLRGLARLAHRGKSHLHELETGQKQPGVEVAQHLDGVLGANGQLAALVTAAASVRDEADALELVRLVDASDVGIHMLDRVERAVDDLASGYATIPPTELLPQVRRWLARVGRLLEGRCTLEQHRRLLVAGGWLALLRATVHIDLRQPLAADRHLAAASQLADHAGHREIKAWCLETRAWDLLAGGDYRQALELSRQAQAVAPQDSSAFIQATAQEGRAWARMGNRRETRRSLDRVARLASPLRTPDRPEHHYRYDPGKALSYTATTLAWVGDAAAEEYAREVIADLDGAGRPRRSASARLDLGLALLAASKPDEAAAAAEAAIISGRVVASNWWRATEVVAGVERTGIGEANDLRDAYETFRPYR</sequence>
<dbReference type="PROSITE" id="PS50943">
    <property type="entry name" value="HTH_CROC1"/>
    <property type="match status" value="1"/>
</dbReference>
<name>A0ABS0HBC3_9ACTN</name>
<dbReference type="EMBL" id="JADPUN010000428">
    <property type="protein sequence ID" value="MBF9135429.1"/>
    <property type="molecule type" value="Genomic_DNA"/>
</dbReference>
<evidence type="ECO:0000313" key="3">
    <source>
        <dbReference type="Proteomes" id="UP000638560"/>
    </source>
</evidence>
<proteinExistence type="predicted"/>
<dbReference type="SMART" id="SM00530">
    <property type="entry name" value="HTH_XRE"/>
    <property type="match status" value="1"/>
</dbReference>
<organism evidence="2 3">
    <name type="scientific">Plantactinospora alkalitolerans</name>
    <dbReference type="NCBI Taxonomy" id="2789879"/>
    <lineage>
        <taxon>Bacteria</taxon>
        <taxon>Bacillati</taxon>
        <taxon>Actinomycetota</taxon>
        <taxon>Actinomycetes</taxon>
        <taxon>Micromonosporales</taxon>
        <taxon>Micromonosporaceae</taxon>
        <taxon>Plantactinospora</taxon>
    </lineage>
</organism>
<dbReference type="Pfam" id="PF13560">
    <property type="entry name" value="HTH_31"/>
    <property type="match status" value="1"/>
</dbReference>
<gene>
    <name evidence="2" type="ORF">I0C86_42005</name>
</gene>
<dbReference type="SUPFAM" id="SSF47413">
    <property type="entry name" value="lambda repressor-like DNA-binding domains"/>
    <property type="match status" value="1"/>
</dbReference>
<dbReference type="InterPro" id="IPR010982">
    <property type="entry name" value="Lambda_DNA-bd_dom_sf"/>
</dbReference>
<feature type="domain" description="HTH cro/C1-type" evidence="1">
    <location>
        <begin position="15"/>
        <end position="71"/>
    </location>
</feature>
<evidence type="ECO:0000313" key="2">
    <source>
        <dbReference type="EMBL" id="MBF9135429.1"/>
    </source>
</evidence>
<dbReference type="InterPro" id="IPR001387">
    <property type="entry name" value="Cro/C1-type_HTH"/>
</dbReference>
<dbReference type="SUPFAM" id="SSF48452">
    <property type="entry name" value="TPR-like"/>
    <property type="match status" value="1"/>
</dbReference>
<dbReference type="InterPro" id="IPR011990">
    <property type="entry name" value="TPR-like_helical_dom_sf"/>
</dbReference>
<evidence type="ECO:0000259" key="1">
    <source>
        <dbReference type="PROSITE" id="PS50943"/>
    </source>
</evidence>
<dbReference type="RefSeq" id="WP_196206890.1">
    <property type="nucleotide sequence ID" value="NZ_JADPUN010000428.1"/>
</dbReference>
<protein>
    <submittedName>
        <fullName evidence="2">Helix-turn-helix domain-containing protein</fullName>
    </submittedName>
</protein>
<accession>A0ABS0HBC3</accession>
<dbReference type="Gene3D" id="1.10.260.40">
    <property type="entry name" value="lambda repressor-like DNA-binding domains"/>
    <property type="match status" value="1"/>
</dbReference>
<keyword evidence="3" id="KW-1185">Reference proteome</keyword>
<reference evidence="2 3" key="1">
    <citation type="submission" date="2020-11" db="EMBL/GenBank/DDBJ databases">
        <title>A novel isolate from a Black sea contaminated sediment with potential to produce alkanes: Plantactinospora alkalitolerans sp. nov.</title>
        <authorList>
            <person name="Carro L."/>
            <person name="Veyisoglu A."/>
            <person name="Guven K."/>
            <person name="Schumann P."/>
            <person name="Klenk H.-P."/>
            <person name="Sahin N."/>
        </authorList>
    </citation>
    <scope>NUCLEOTIDE SEQUENCE [LARGE SCALE GENOMIC DNA]</scope>
    <source>
        <strain evidence="2 3">S1510</strain>
    </source>
</reference>
<dbReference type="Proteomes" id="UP000638560">
    <property type="component" value="Unassembled WGS sequence"/>
</dbReference>
<dbReference type="Gene3D" id="1.25.40.10">
    <property type="entry name" value="Tetratricopeptide repeat domain"/>
    <property type="match status" value="1"/>
</dbReference>
<comment type="caution">
    <text evidence="2">The sequence shown here is derived from an EMBL/GenBank/DDBJ whole genome shotgun (WGS) entry which is preliminary data.</text>
</comment>